<evidence type="ECO:0000256" key="1">
    <source>
        <dbReference type="ARBA" id="ARBA00007682"/>
    </source>
</evidence>
<protein>
    <submittedName>
        <fullName evidence="6">NOT2 / NOT3 / NOT5 family protein</fullName>
    </submittedName>
</protein>
<evidence type="ECO:0000256" key="3">
    <source>
        <dbReference type="ARBA" id="ARBA00023163"/>
    </source>
</evidence>
<evidence type="ECO:0000313" key="7">
    <source>
        <dbReference type="Proteomes" id="UP000001460"/>
    </source>
</evidence>
<accession>B6ABR9</accession>
<dbReference type="Proteomes" id="UP000001460">
    <property type="component" value="Unassembled WGS sequence"/>
</dbReference>
<feature type="coiled-coil region" evidence="4">
    <location>
        <begin position="6"/>
        <end position="33"/>
    </location>
</feature>
<gene>
    <name evidence="6" type="ORF">CMU_022770</name>
</gene>
<proteinExistence type="inferred from homology"/>
<keyword evidence="3" id="KW-0804">Transcription</keyword>
<dbReference type="InterPro" id="IPR007282">
    <property type="entry name" value="NOT2/3/5_C"/>
</dbReference>
<dbReference type="Gene3D" id="2.30.30.1020">
    <property type="entry name" value="CCR4-NOT complex subunit 2/3/5, C-terminal domain"/>
    <property type="match status" value="1"/>
</dbReference>
<evidence type="ECO:0000259" key="5">
    <source>
        <dbReference type="Pfam" id="PF04153"/>
    </source>
</evidence>
<comment type="similarity">
    <text evidence="1">Belongs to the CNOT2/3/5 family.</text>
</comment>
<feature type="domain" description="NOT2/NOT3/NOT5 C-terminal" evidence="5">
    <location>
        <begin position="200"/>
        <end position="310"/>
    </location>
</feature>
<dbReference type="VEuPathDB" id="CryptoDB:CMU_022770"/>
<keyword evidence="7" id="KW-1185">Reference proteome</keyword>
<dbReference type="GO" id="GO:0030015">
    <property type="term" value="C:CCR4-NOT core complex"/>
    <property type="evidence" value="ECO:0007669"/>
    <property type="project" value="InterPro"/>
</dbReference>
<dbReference type="EMBL" id="DS989727">
    <property type="protein sequence ID" value="EEA05272.1"/>
    <property type="molecule type" value="Genomic_DNA"/>
</dbReference>
<dbReference type="GeneID" id="6995127"/>
<dbReference type="eggNOG" id="KOG2150">
    <property type="taxonomic scope" value="Eukaryota"/>
</dbReference>
<evidence type="ECO:0000256" key="2">
    <source>
        <dbReference type="ARBA" id="ARBA00023015"/>
    </source>
</evidence>
<dbReference type="AlphaFoldDB" id="B6ABR9"/>
<dbReference type="RefSeq" id="XP_002139621.1">
    <property type="nucleotide sequence ID" value="XM_002139585.1"/>
</dbReference>
<keyword evidence="2" id="KW-0805">Transcription regulation</keyword>
<dbReference type="STRING" id="441375.B6ABR9"/>
<dbReference type="OrthoDB" id="293823at2759"/>
<dbReference type="Pfam" id="PF04153">
    <property type="entry name" value="NOT2_3_5_C"/>
    <property type="match status" value="1"/>
</dbReference>
<dbReference type="PANTHER" id="PTHR23326">
    <property type="entry name" value="CCR4 NOT-RELATED"/>
    <property type="match status" value="1"/>
</dbReference>
<dbReference type="InterPro" id="IPR040168">
    <property type="entry name" value="Not2/3/5"/>
</dbReference>
<dbReference type="GO" id="GO:0006355">
    <property type="term" value="P:regulation of DNA-templated transcription"/>
    <property type="evidence" value="ECO:0007669"/>
    <property type="project" value="InterPro"/>
</dbReference>
<dbReference type="InterPro" id="IPR038635">
    <property type="entry name" value="CCR4-NOT_su2/3/5_C_sf"/>
</dbReference>
<name>B6ABR9_CRYMR</name>
<reference evidence="6" key="1">
    <citation type="submission" date="2008-06" db="EMBL/GenBank/DDBJ databases">
        <authorList>
            <person name="Lorenzi H."/>
            <person name="Inman J."/>
            <person name="Miller J."/>
            <person name="Schobel S."/>
            <person name="Amedeo P."/>
            <person name="Caler E.V."/>
            <person name="da Silva J."/>
        </authorList>
    </citation>
    <scope>NUCLEOTIDE SEQUENCE [LARGE SCALE GENOMIC DNA]</scope>
    <source>
        <strain evidence="6">RN66</strain>
    </source>
</reference>
<evidence type="ECO:0000313" key="6">
    <source>
        <dbReference type="EMBL" id="EEA05272.1"/>
    </source>
</evidence>
<organism evidence="6 7">
    <name type="scientific">Cryptosporidium muris (strain RN66)</name>
    <dbReference type="NCBI Taxonomy" id="441375"/>
    <lineage>
        <taxon>Eukaryota</taxon>
        <taxon>Sar</taxon>
        <taxon>Alveolata</taxon>
        <taxon>Apicomplexa</taxon>
        <taxon>Conoidasida</taxon>
        <taxon>Coccidia</taxon>
        <taxon>Eucoccidiorida</taxon>
        <taxon>Eimeriorina</taxon>
        <taxon>Cryptosporidiidae</taxon>
        <taxon>Cryptosporidium</taxon>
    </lineage>
</organism>
<evidence type="ECO:0000256" key="4">
    <source>
        <dbReference type="SAM" id="Coils"/>
    </source>
</evidence>
<sequence length="324" mass="37784">MDSLGIEGIRRELSELITLKESVNRKINKINDKSKDTKTYSAELSQVESRISHLEDSINNDTYIENSELSSLMEEIKKCFEILNKIDEVRAVNCSDINEVNSSYTGYIRDNDVDNLIISNNNDETNQIGNQESFDNSKSHDIINSLANLSVDEKHEKVNTASKKLKDRVSIFPELSTIALDISFNHRLQPQDSIGKHIHYTPRMIWHNPCSNFPSLPLKNFNSPSYFQQLSLDTLFFIFYFQQGTFQQLLATQELKKKKWKFHKKCFAWFYKRSESKVITDETEVADFVYFDFEKDWCQKIKSDFTFEFAHFDQTSPILSKSNN</sequence>
<keyword evidence="4" id="KW-0175">Coiled coil</keyword>